<gene>
    <name evidence="9" type="ORF">J2Z79_002782</name>
</gene>
<feature type="transmembrane region" description="Helical" evidence="7">
    <location>
        <begin position="154"/>
        <end position="177"/>
    </location>
</feature>
<proteinExistence type="inferred from homology"/>
<evidence type="ECO:0000256" key="7">
    <source>
        <dbReference type="SAM" id="Phobius"/>
    </source>
</evidence>
<evidence type="ECO:0000256" key="5">
    <source>
        <dbReference type="ARBA" id="ARBA00022989"/>
    </source>
</evidence>
<feature type="transmembrane region" description="Helical" evidence="7">
    <location>
        <begin position="208"/>
        <end position="231"/>
    </location>
</feature>
<dbReference type="PANTHER" id="PTHR23514">
    <property type="entry name" value="BYPASS OF STOP CODON PROTEIN 6"/>
    <property type="match status" value="1"/>
</dbReference>
<keyword evidence="5 7" id="KW-1133">Transmembrane helix</keyword>
<evidence type="ECO:0000256" key="1">
    <source>
        <dbReference type="ARBA" id="ARBA00004651"/>
    </source>
</evidence>
<keyword evidence="4 7" id="KW-0812">Transmembrane</keyword>
<evidence type="ECO:0000256" key="6">
    <source>
        <dbReference type="ARBA" id="ARBA00023136"/>
    </source>
</evidence>
<feature type="transmembrane region" description="Helical" evidence="7">
    <location>
        <begin position="243"/>
        <end position="263"/>
    </location>
</feature>
<dbReference type="InterPro" id="IPR020846">
    <property type="entry name" value="MFS_dom"/>
</dbReference>
<dbReference type="Gene3D" id="1.20.1250.20">
    <property type="entry name" value="MFS general substrate transporter like domains"/>
    <property type="match status" value="1"/>
</dbReference>
<evidence type="ECO:0000256" key="4">
    <source>
        <dbReference type="ARBA" id="ARBA00022692"/>
    </source>
</evidence>
<comment type="similarity">
    <text evidence="2">Belongs to the major facilitator superfamily.</text>
</comment>
<dbReference type="RefSeq" id="WP_209467465.1">
    <property type="nucleotide sequence ID" value="NZ_JAGGLG010000026.1"/>
</dbReference>
<feature type="transmembrane region" description="Helical" evidence="7">
    <location>
        <begin position="270"/>
        <end position="289"/>
    </location>
</feature>
<accession>A0ABS4JV13</accession>
<dbReference type="PROSITE" id="PS50850">
    <property type="entry name" value="MFS"/>
    <property type="match status" value="1"/>
</dbReference>
<reference evidence="9 10" key="1">
    <citation type="submission" date="2021-03" db="EMBL/GenBank/DDBJ databases">
        <title>Genomic Encyclopedia of Type Strains, Phase IV (KMG-IV): sequencing the most valuable type-strain genomes for metagenomic binning, comparative biology and taxonomic classification.</title>
        <authorList>
            <person name="Goeker M."/>
        </authorList>
    </citation>
    <scope>NUCLEOTIDE SEQUENCE [LARGE SCALE GENOMIC DNA]</scope>
    <source>
        <strain evidence="9 10">DSM 27138</strain>
    </source>
</reference>
<dbReference type="SUPFAM" id="SSF103473">
    <property type="entry name" value="MFS general substrate transporter"/>
    <property type="match status" value="1"/>
</dbReference>
<feature type="transmembrane region" description="Helical" evidence="7">
    <location>
        <begin position="356"/>
        <end position="373"/>
    </location>
</feature>
<sequence>MTTLLVIIYVAFISLGLPDSLLGTAWPTMHSALGVPVSWAGVASIVVTAGTIVSSYNSARVIRRFGTGLTTAVSVLMTAVALLGISFAPGFWAILLWAVPLGLGAGSVDAGLNNFVALHYEAKHMNWLHCFWGIGVTLSPLIMSYSLAHGSWRSGYSTVGLLQAGLVIALVASLPLWRRAQGPNGQGGNVQVPPLRDLLRIPAAKSQLAAFFCYCGVEGTAGLWGGTFLVLARGIAPETAASWVSLFYLGITCGRLLSGFLAMRVSNGSLIRIGQVLIVAGVLTLFLPWTAALPAGLVTIGLGCAPIFPAMLHDTPVHFGAGLSQAMMGVQMAFAYVGGLILPPLFGYLGEQLTMGLFPPYLMTLTGLTILATEATRRTIAARGHAHA</sequence>
<protein>
    <submittedName>
        <fullName evidence="9">Fucose permease</fullName>
    </submittedName>
</protein>
<keyword evidence="10" id="KW-1185">Reference proteome</keyword>
<keyword evidence="3" id="KW-0813">Transport</keyword>
<feature type="transmembrane region" description="Helical" evidence="7">
    <location>
        <begin position="91"/>
        <end position="115"/>
    </location>
</feature>
<organism evidence="9 10">
    <name type="scientific">Symbiobacterium terraclitae</name>
    <dbReference type="NCBI Taxonomy" id="557451"/>
    <lineage>
        <taxon>Bacteria</taxon>
        <taxon>Bacillati</taxon>
        <taxon>Bacillota</taxon>
        <taxon>Clostridia</taxon>
        <taxon>Eubacteriales</taxon>
        <taxon>Symbiobacteriaceae</taxon>
        <taxon>Symbiobacterium</taxon>
    </lineage>
</organism>
<feature type="transmembrane region" description="Helical" evidence="7">
    <location>
        <begin position="127"/>
        <end position="148"/>
    </location>
</feature>
<evidence type="ECO:0000259" key="8">
    <source>
        <dbReference type="PROSITE" id="PS50850"/>
    </source>
</evidence>
<comment type="subcellular location">
    <subcellularLocation>
        <location evidence="1">Cell membrane</location>
        <topology evidence="1">Multi-pass membrane protein</topology>
    </subcellularLocation>
</comment>
<evidence type="ECO:0000313" key="10">
    <source>
        <dbReference type="Proteomes" id="UP001519289"/>
    </source>
</evidence>
<dbReference type="PANTHER" id="PTHR23514:SF3">
    <property type="entry name" value="BYPASS OF STOP CODON PROTEIN 6"/>
    <property type="match status" value="1"/>
</dbReference>
<dbReference type="Proteomes" id="UP001519289">
    <property type="component" value="Unassembled WGS sequence"/>
</dbReference>
<evidence type="ECO:0000256" key="2">
    <source>
        <dbReference type="ARBA" id="ARBA00008335"/>
    </source>
</evidence>
<keyword evidence="6 7" id="KW-0472">Membrane</keyword>
<comment type="caution">
    <text evidence="9">The sequence shown here is derived from an EMBL/GenBank/DDBJ whole genome shotgun (WGS) entry which is preliminary data.</text>
</comment>
<evidence type="ECO:0000256" key="3">
    <source>
        <dbReference type="ARBA" id="ARBA00022448"/>
    </source>
</evidence>
<name>A0ABS4JV13_9FIRM</name>
<dbReference type="InterPro" id="IPR051788">
    <property type="entry name" value="MFS_Transporter"/>
</dbReference>
<feature type="transmembrane region" description="Helical" evidence="7">
    <location>
        <begin position="295"/>
        <end position="312"/>
    </location>
</feature>
<dbReference type="InterPro" id="IPR036259">
    <property type="entry name" value="MFS_trans_sf"/>
</dbReference>
<dbReference type="EMBL" id="JAGGLG010000026">
    <property type="protein sequence ID" value="MBP2019355.1"/>
    <property type="molecule type" value="Genomic_DNA"/>
</dbReference>
<feature type="transmembrane region" description="Helical" evidence="7">
    <location>
        <begin position="65"/>
        <end position="85"/>
    </location>
</feature>
<evidence type="ECO:0000313" key="9">
    <source>
        <dbReference type="EMBL" id="MBP2019355.1"/>
    </source>
</evidence>
<feature type="domain" description="Major facilitator superfamily (MFS) profile" evidence="8">
    <location>
        <begin position="4"/>
        <end position="377"/>
    </location>
</feature>
<dbReference type="Pfam" id="PF07690">
    <property type="entry name" value="MFS_1"/>
    <property type="match status" value="1"/>
</dbReference>
<dbReference type="InterPro" id="IPR011701">
    <property type="entry name" value="MFS"/>
</dbReference>
<feature type="transmembrane region" description="Helical" evidence="7">
    <location>
        <begin position="33"/>
        <end position="53"/>
    </location>
</feature>